<dbReference type="Gene3D" id="3.30.70.330">
    <property type="match status" value="1"/>
</dbReference>
<dbReference type="EMBL" id="JBFXLS010000004">
    <property type="protein sequence ID" value="KAL2833289.1"/>
    <property type="molecule type" value="Genomic_DNA"/>
</dbReference>
<comment type="subcellular location">
    <subcellularLocation>
        <location evidence="1">Nucleus</location>
        <location evidence="1">Nucleolus</location>
    </subcellularLocation>
</comment>
<feature type="compositionally biased region" description="Basic residues" evidence="5">
    <location>
        <begin position="485"/>
        <end position="495"/>
    </location>
</feature>
<evidence type="ECO:0000259" key="6">
    <source>
        <dbReference type="PROSITE" id="PS50102"/>
    </source>
</evidence>
<dbReference type="Proteomes" id="UP001610335">
    <property type="component" value="Unassembled WGS sequence"/>
</dbReference>
<dbReference type="PROSITE" id="PS50102">
    <property type="entry name" value="RRM"/>
    <property type="match status" value="1"/>
</dbReference>
<feature type="domain" description="RRM" evidence="6">
    <location>
        <begin position="217"/>
        <end position="295"/>
    </location>
</feature>
<evidence type="ECO:0000256" key="1">
    <source>
        <dbReference type="ARBA" id="ARBA00004604"/>
    </source>
</evidence>
<reference evidence="7 8" key="1">
    <citation type="submission" date="2024-07" db="EMBL/GenBank/DDBJ databases">
        <title>Section-level genome sequencing and comparative genomics of Aspergillus sections Usti and Cavernicolus.</title>
        <authorList>
            <consortium name="Lawrence Berkeley National Laboratory"/>
            <person name="Nybo J.L."/>
            <person name="Vesth T.C."/>
            <person name="Theobald S."/>
            <person name="Frisvad J.C."/>
            <person name="Larsen T.O."/>
            <person name="Kjaerboelling I."/>
            <person name="Rothschild-Mancinelli K."/>
            <person name="Lyhne E.K."/>
            <person name="Kogle M.E."/>
            <person name="Barry K."/>
            <person name="Clum A."/>
            <person name="Na H."/>
            <person name="Ledsgaard L."/>
            <person name="Lin J."/>
            <person name="Lipzen A."/>
            <person name="Kuo A."/>
            <person name="Riley R."/>
            <person name="Mondo S."/>
            <person name="LaButti K."/>
            <person name="Haridas S."/>
            <person name="Pangalinan J."/>
            <person name="Salamov A.A."/>
            <person name="Simmons B.A."/>
            <person name="Magnuson J.K."/>
            <person name="Chen J."/>
            <person name="Drula E."/>
            <person name="Henrissat B."/>
            <person name="Wiebenga A."/>
            <person name="Lubbers R.J."/>
            <person name="Gomes A.C."/>
            <person name="Makela M.R."/>
            <person name="Stajich J."/>
            <person name="Grigoriev I.V."/>
            <person name="Mortensen U.H."/>
            <person name="De vries R.P."/>
            <person name="Baker S.E."/>
            <person name="Andersen M.R."/>
        </authorList>
    </citation>
    <scope>NUCLEOTIDE SEQUENCE [LARGE SCALE GENOMIC DNA]</scope>
    <source>
        <strain evidence="7 8">CBS 600.67</strain>
    </source>
</reference>
<comment type="caution">
    <text evidence="7">The sequence shown here is derived from an EMBL/GenBank/DDBJ whole genome shotgun (WGS) entry which is preliminary data.</text>
</comment>
<gene>
    <name evidence="7" type="ORF">BDW59DRAFT_77781</name>
</gene>
<evidence type="ECO:0000256" key="5">
    <source>
        <dbReference type="SAM" id="MobiDB-lite"/>
    </source>
</evidence>
<dbReference type="InterPro" id="IPR012677">
    <property type="entry name" value="Nucleotide-bd_a/b_plait_sf"/>
</dbReference>
<evidence type="ECO:0000256" key="4">
    <source>
        <dbReference type="PROSITE-ProRule" id="PRU00176"/>
    </source>
</evidence>
<evidence type="ECO:0000313" key="7">
    <source>
        <dbReference type="EMBL" id="KAL2833289.1"/>
    </source>
</evidence>
<feature type="compositionally biased region" description="Acidic residues" evidence="5">
    <location>
        <begin position="83"/>
        <end position="93"/>
    </location>
</feature>
<protein>
    <recommendedName>
        <fullName evidence="6">RRM domain-containing protein</fullName>
    </recommendedName>
</protein>
<feature type="compositionally biased region" description="Basic and acidic residues" evidence="5">
    <location>
        <begin position="95"/>
        <end position="127"/>
    </location>
</feature>
<feature type="non-terminal residue" evidence="7">
    <location>
        <position position="1"/>
    </location>
</feature>
<keyword evidence="8" id="KW-1185">Reference proteome</keyword>
<feature type="compositionally biased region" description="Basic and acidic residues" evidence="5">
    <location>
        <begin position="397"/>
        <end position="409"/>
    </location>
</feature>
<organism evidence="7 8">
    <name type="scientific">Aspergillus cavernicola</name>
    <dbReference type="NCBI Taxonomy" id="176166"/>
    <lineage>
        <taxon>Eukaryota</taxon>
        <taxon>Fungi</taxon>
        <taxon>Dikarya</taxon>
        <taxon>Ascomycota</taxon>
        <taxon>Pezizomycotina</taxon>
        <taxon>Eurotiomycetes</taxon>
        <taxon>Eurotiomycetidae</taxon>
        <taxon>Eurotiales</taxon>
        <taxon>Aspergillaceae</taxon>
        <taxon>Aspergillus</taxon>
        <taxon>Aspergillus subgen. Nidulantes</taxon>
    </lineage>
</organism>
<accession>A0ABR4IZR5</accession>
<feature type="compositionally biased region" description="Low complexity" evidence="5">
    <location>
        <begin position="386"/>
        <end position="395"/>
    </location>
</feature>
<name>A0ABR4IZR5_9EURO</name>
<feature type="compositionally biased region" description="Basic and acidic residues" evidence="5">
    <location>
        <begin position="53"/>
        <end position="71"/>
    </location>
</feature>
<dbReference type="Pfam" id="PF00076">
    <property type="entry name" value="RRM_1"/>
    <property type="match status" value="1"/>
</dbReference>
<dbReference type="SUPFAM" id="SSF54928">
    <property type="entry name" value="RNA-binding domain, RBD"/>
    <property type="match status" value="1"/>
</dbReference>
<feature type="compositionally biased region" description="Basic and acidic residues" evidence="5">
    <location>
        <begin position="442"/>
        <end position="454"/>
    </location>
</feature>
<evidence type="ECO:0000256" key="2">
    <source>
        <dbReference type="ARBA" id="ARBA00022884"/>
    </source>
</evidence>
<feature type="region of interest" description="Disordered" evidence="5">
    <location>
        <begin position="1"/>
        <end position="218"/>
    </location>
</feature>
<evidence type="ECO:0000256" key="3">
    <source>
        <dbReference type="ARBA" id="ARBA00023242"/>
    </source>
</evidence>
<dbReference type="PANTHER" id="PTHR46754">
    <property type="entry name" value="MKI67 FHA DOMAIN-INTERACTING NUCLEOLAR PHOSPHOPROTEIN"/>
    <property type="match status" value="1"/>
</dbReference>
<feature type="compositionally biased region" description="Basic and acidic residues" evidence="5">
    <location>
        <begin position="417"/>
        <end position="429"/>
    </location>
</feature>
<feature type="compositionally biased region" description="Acidic residues" evidence="5">
    <location>
        <begin position="171"/>
        <end position="183"/>
    </location>
</feature>
<evidence type="ECO:0000313" key="8">
    <source>
        <dbReference type="Proteomes" id="UP001610335"/>
    </source>
</evidence>
<dbReference type="SMART" id="SM00360">
    <property type="entry name" value="RRM"/>
    <property type="match status" value="1"/>
</dbReference>
<dbReference type="InterPro" id="IPR035979">
    <property type="entry name" value="RBD_domain_sf"/>
</dbReference>
<keyword evidence="3" id="KW-0539">Nucleus</keyword>
<feature type="compositionally biased region" description="Basic and acidic residues" evidence="5">
    <location>
        <begin position="467"/>
        <end position="478"/>
    </location>
</feature>
<dbReference type="CDD" id="cd12307">
    <property type="entry name" value="RRM_NIFK_like"/>
    <property type="match status" value="1"/>
</dbReference>
<keyword evidence="2 4" id="KW-0694">RNA-binding</keyword>
<sequence length="495" mass="54167">MAPDKKVNKRKAASATVDSPAKKTKKVEAKAKAAEQPAEEAPKSILKKNKANGAKEAKSASKPKADGDAPRPIKPRKRAADFLSEDEGSEAEIEAPAKKTEKDTKTKASKKTKQEDGTAAPVKEKTAKSSKKAKKVEVSSDSEDDEVAIDVENEEEDDDQTTALIRGFESSGDEDESADEGLDPDAPVPKIPDSKKAKRKILKLQKQNKSESSGQPGAVYVGRIPHGFYEHQMRSYFSQFGEITRLRLSRNRLTGRSKHYAFIEFSSESVAKIVAATMDNYLMYGHILKCKYVPSEQVHPELWKGANRRFKPTPWNRIEQKRLNKGKTREGWTKKIEQEQKSRLAKAEKLKALGYDFKLPELKSVEEVPVQTAIEGEGEGEEAKAIEAPAEALAEVTKAESEKADDTPKKSKKKSKKTDAPVEAPKAEEAAPPATKSKKSKKAEAPVEAPKAEEAAPPATKSKKSKKADASEAPKEEAIASPATKTKKKSKKAKA</sequence>
<proteinExistence type="predicted"/>
<dbReference type="InterPro" id="IPR000504">
    <property type="entry name" value="RRM_dom"/>
</dbReference>
<feature type="compositionally biased region" description="Acidic residues" evidence="5">
    <location>
        <begin position="140"/>
        <end position="160"/>
    </location>
</feature>
<feature type="region of interest" description="Disordered" evidence="5">
    <location>
        <begin position="375"/>
        <end position="495"/>
    </location>
</feature>